<evidence type="ECO:0008006" key="4">
    <source>
        <dbReference type="Google" id="ProtNLM"/>
    </source>
</evidence>
<gene>
    <name evidence="2" type="ORF">HMPREF9698_01236</name>
</gene>
<accession>K9EV06</accession>
<keyword evidence="3" id="KW-1185">Reference proteome</keyword>
<dbReference type="eggNOG" id="ENOG50334UI">
    <property type="taxonomic scope" value="Bacteria"/>
</dbReference>
<dbReference type="EMBL" id="AGXA01000027">
    <property type="protein sequence ID" value="EKU93040.1"/>
    <property type="molecule type" value="Genomic_DNA"/>
</dbReference>
<organism evidence="2 3">
    <name type="scientific">Alloiococcus otitis ATCC 51267</name>
    <dbReference type="NCBI Taxonomy" id="883081"/>
    <lineage>
        <taxon>Bacteria</taxon>
        <taxon>Bacillati</taxon>
        <taxon>Bacillota</taxon>
        <taxon>Bacilli</taxon>
        <taxon>Lactobacillales</taxon>
        <taxon>Carnobacteriaceae</taxon>
        <taxon>Alloiococcus</taxon>
    </lineage>
</organism>
<keyword evidence="1" id="KW-0472">Membrane</keyword>
<evidence type="ECO:0000313" key="2">
    <source>
        <dbReference type="EMBL" id="EKU93040.1"/>
    </source>
</evidence>
<feature type="transmembrane region" description="Helical" evidence="1">
    <location>
        <begin position="17"/>
        <end position="35"/>
    </location>
</feature>
<dbReference type="HOGENOM" id="CLU_100110_0_0_9"/>
<dbReference type="Proteomes" id="UP000009875">
    <property type="component" value="Unassembled WGS sequence"/>
</dbReference>
<reference evidence="2 3" key="1">
    <citation type="submission" date="2012-09" db="EMBL/GenBank/DDBJ databases">
        <title>The Genome Sequence of Alloiococcus otitis ATCC 51267.</title>
        <authorList>
            <consortium name="The Broad Institute Genome Sequencing Platform"/>
            <person name="Earl A."/>
            <person name="Ward D."/>
            <person name="Feldgarden M."/>
            <person name="Gevers D."/>
            <person name="Huys G."/>
            <person name="Walker B."/>
            <person name="Young S.K."/>
            <person name="Zeng Q."/>
            <person name="Gargeya S."/>
            <person name="Fitzgerald M."/>
            <person name="Haas B."/>
            <person name="Abouelleil A."/>
            <person name="Alvarado L."/>
            <person name="Arachchi H.M."/>
            <person name="Berlin A.M."/>
            <person name="Chapman S.B."/>
            <person name="Goldberg J."/>
            <person name="Griggs A."/>
            <person name="Gujja S."/>
            <person name="Hansen M."/>
            <person name="Howarth C."/>
            <person name="Imamovic A."/>
            <person name="Larimer J."/>
            <person name="McCowen C."/>
            <person name="Montmayeur A."/>
            <person name="Murphy C."/>
            <person name="Neiman D."/>
            <person name="Pearson M."/>
            <person name="Priest M."/>
            <person name="Roberts A."/>
            <person name="Saif S."/>
            <person name="Shea T."/>
            <person name="Sisk P."/>
            <person name="Sykes S."/>
            <person name="Wortman J."/>
            <person name="Nusbaum C."/>
            <person name="Birren B."/>
        </authorList>
    </citation>
    <scope>NUCLEOTIDE SEQUENCE [LARGE SCALE GENOMIC DNA]</scope>
    <source>
        <strain evidence="2 3">ATCC 51267</strain>
    </source>
</reference>
<sequence>MKVVLSSIDVLDNWKTFLIHFFILPILETFVFLALHYQITASFNSRLVVASLLLASGTTAMNQMGGSFTQDIIRGIDRDLVRKSPYNLYFWGSKFVVIFLFSLTLFLTNSLLFWLAGVDSRALIMGLLVSPLVILFGLIVGLACAIFGWRLQNHYAFTNFFVSFALVFSGVVVPYWLYPPLVYPLTYILPFARIMAMLFSGAFSVHLLLQDGLIALVWFLLAVICYQYQVRRIATYTRKGML</sequence>
<feature type="transmembrane region" description="Helical" evidence="1">
    <location>
        <begin position="155"/>
        <end position="178"/>
    </location>
</feature>
<name>K9EV06_9LACT</name>
<evidence type="ECO:0000313" key="3">
    <source>
        <dbReference type="Proteomes" id="UP000009875"/>
    </source>
</evidence>
<comment type="caution">
    <text evidence="2">The sequence shown here is derived from an EMBL/GenBank/DDBJ whole genome shotgun (WGS) entry which is preliminary data.</text>
</comment>
<evidence type="ECO:0000256" key="1">
    <source>
        <dbReference type="SAM" id="Phobius"/>
    </source>
</evidence>
<dbReference type="AlphaFoldDB" id="K9EV06"/>
<feature type="transmembrane region" description="Helical" evidence="1">
    <location>
        <begin position="213"/>
        <end position="230"/>
    </location>
</feature>
<feature type="transmembrane region" description="Helical" evidence="1">
    <location>
        <begin position="88"/>
        <end position="115"/>
    </location>
</feature>
<dbReference type="STRING" id="883081.HMPREF9698_01236"/>
<feature type="transmembrane region" description="Helical" evidence="1">
    <location>
        <begin position="122"/>
        <end position="149"/>
    </location>
</feature>
<dbReference type="OrthoDB" id="2168834at2"/>
<dbReference type="RefSeq" id="WP_003778814.1">
    <property type="nucleotide sequence ID" value="NZ_JH992961.1"/>
</dbReference>
<keyword evidence="1" id="KW-1133">Transmembrane helix</keyword>
<proteinExistence type="predicted"/>
<protein>
    <recommendedName>
        <fullName evidence="4">ABC-2 type transporter domain-containing protein</fullName>
    </recommendedName>
</protein>
<keyword evidence="1" id="KW-0812">Transmembrane</keyword>